<evidence type="ECO:0000259" key="7">
    <source>
        <dbReference type="SMART" id="SM00849"/>
    </source>
</evidence>
<dbReference type="InterPro" id="IPR025405">
    <property type="entry name" value="DUF4131"/>
</dbReference>
<keyword evidence="4 6" id="KW-1133">Transmembrane helix</keyword>
<evidence type="ECO:0000313" key="8">
    <source>
        <dbReference type="EMBL" id="OSI24676.1"/>
    </source>
</evidence>
<evidence type="ECO:0000256" key="6">
    <source>
        <dbReference type="SAM" id="Phobius"/>
    </source>
</evidence>
<feature type="transmembrane region" description="Helical" evidence="6">
    <location>
        <begin position="232"/>
        <end position="251"/>
    </location>
</feature>
<feature type="transmembrane region" description="Helical" evidence="6">
    <location>
        <begin position="443"/>
        <end position="464"/>
    </location>
</feature>
<evidence type="ECO:0000256" key="4">
    <source>
        <dbReference type="ARBA" id="ARBA00022989"/>
    </source>
</evidence>
<keyword evidence="5 6" id="KW-0472">Membrane</keyword>
<sequence length="743" mass="81555">MPRFWLPLWVSGVVVSFALPAVPSWTVLAAVWLCLFAAAWRFRTAAWLLICFSGALYGIGRTQAALEKQWPAVQTASVPLTIEVADLPQRDDKRARFTARASDDAGRQYRLLLSDYGLRDWPAGSRWQVKARVRPPVGEVNLRGFNREAWALADGINGVGSIGKERQPLPENRAGVLLRVREAVSLRWRQTDTGGRDFSDGLGLMRALSIGEQSALSAQSWQAFRPLGLNHLVSISGLHVGMVAVLAGWLMKQLLRVLPRVPKRPRVWMLAAGLAAALFYAGLAGFSVPTQRSVLMLCALAWAWWRGSGASVWAGWWQALAWVLLFDPLAVLGAGFWLSFGLVGALLWVSAGRLNERGWLLAVRGQWAVSLLSVAALGSMFASLPLISPLVNALAIPWFSWMLVPLALLASLLPFGWLQWLAAAAGEYTMRVLVWVAEYAPEYAVAASPPYLLPLAVLAVLMVLLPRGTGWKPLAWLVLAGFVLYRPPPVEEGRLKITVWDAGQGLSVLMQTKEHNLLFDTGTEHIANAQILPALNAAGVRRLDALVLSHHDADHDGGFAEIRRSKQPREIRAGQPEFYRGAEFCRERQWQWDGVVFEFLRPSENPKTADDNEQSCVLRVLAGGQSLLVTGDLGKRGELALVEKYGEDLYSQVLVLGHHGSDTSSAGGFLNAVSPQYAVASSGYANAYKHPTTAVQNRVKAHGITLLRTDLSGGLVFELGAGEEVQVGRLKTDKPYWQRKPFE</sequence>
<keyword evidence="3 6" id="KW-0812">Transmembrane</keyword>
<evidence type="ECO:0000256" key="5">
    <source>
        <dbReference type="ARBA" id="ARBA00023136"/>
    </source>
</evidence>
<dbReference type="InterPro" id="IPR004477">
    <property type="entry name" value="ComEC_N"/>
</dbReference>
<dbReference type="GO" id="GO:0030420">
    <property type="term" value="P:establishment of competence for transformation"/>
    <property type="evidence" value="ECO:0007669"/>
    <property type="project" value="InterPro"/>
</dbReference>
<dbReference type="PANTHER" id="PTHR30619:SF1">
    <property type="entry name" value="RECOMBINATION PROTEIN 2"/>
    <property type="match status" value="1"/>
</dbReference>
<feature type="transmembrane region" description="Helical" evidence="6">
    <location>
        <begin position="361"/>
        <end position="387"/>
    </location>
</feature>
<dbReference type="EMBL" id="MTAB01000003">
    <property type="protein sequence ID" value="OSI24676.1"/>
    <property type="molecule type" value="Genomic_DNA"/>
</dbReference>
<evidence type="ECO:0000313" key="9">
    <source>
        <dbReference type="Proteomes" id="UP000193303"/>
    </source>
</evidence>
<evidence type="ECO:0000256" key="3">
    <source>
        <dbReference type="ARBA" id="ARBA00022692"/>
    </source>
</evidence>
<evidence type="ECO:0000256" key="1">
    <source>
        <dbReference type="ARBA" id="ARBA00004651"/>
    </source>
</evidence>
<dbReference type="InterPro" id="IPR052159">
    <property type="entry name" value="Competence_DNA_uptake"/>
</dbReference>
<feature type="domain" description="Metallo-beta-lactamase" evidence="7">
    <location>
        <begin position="504"/>
        <end position="684"/>
    </location>
</feature>
<dbReference type="STRING" id="1931275.BV914_02675"/>
<organism evidence="8 9">
    <name type="scientific">Neisseria dumasiana</name>
    <dbReference type="NCBI Taxonomy" id="1931275"/>
    <lineage>
        <taxon>Bacteria</taxon>
        <taxon>Pseudomonadati</taxon>
        <taxon>Pseudomonadota</taxon>
        <taxon>Betaproteobacteria</taxon>
        <taxon>Neisseriales</taxon>
        <taxon>Neisseriaceae</taxon>
        <taxon>Neisseria</taxon>
    </lineage>
</organism>
<evidence type="ECO:0000256" key="2">
    <source>
        <dbReference type="ARBA" id="ARBA00022475"/>
    </source>
</evidence>
<dbReference type="SUPFAM" id="SSF56281">
    <property type="entry name" value="Metallo-hydrolase/oxidoreductase"/>
    <property type="match status" value="1"/>
</dbReference>
<dbReference type="InterPro" id="IPR001279">
    <property type="entry name" value="Metallo-B-lactamas"/>
</dbReference>
<dbReference type="NCBIfam" id="TIGR00360">
    <property type="entry name" value="ComEC_N-term"/>
    <property type="match status" value="1"/>
</dbReference>
<dbReference type="Proteomes" id="UP000193303">
    <property type="component" value="Unassembled WGS sequence"/>
</dbReference>
<dbReference type="Pfam" id="PF00753">
    <property type="entry name" value="Lactamase_B"/>
    <property type="match status" value="1"/>
</dbReference>
<dbReference type="OrthoDB" id="9761531at2"/>
<dbReference type="InterPro" id="IPR004797">
    <property type="entry name" value="Competence_ComEC/Rec2"/>
</dbReference>
<dbReference type="PANTHER" id="PTHR30619">
    <property type="entry name" value="DNA INTERNALIZATION/COMPETENCE PROTEIN COMEC/REC2"/>
    <property type="match status" value="1"/>
</dbReference>
<proteinExistence type="predicted"/>
<name>A0A1X3DKQ0_9NEIS</name>
<dbReference type="AlphaFoldDB" id="A0A1X3DKQ0"/>
<protein>
    <submittedName>
        <fullName evidence="8">DNA internalization-related competence protein ComEC/Rec2</fullName>
    </submittedName>
</protein>
<dbReference type="Pfam" id="PF13567">
    <property type="entry name" value="DUF4131"/>
    <property type="match status" value="1"/>
</dbReference>
<keyword evidence="2" id="KW-1003">Cell membrane</keyword>
<reference evidence="9" key="1">
    <citation type="submission" date="2017-01" db="EMBL/GenBank/DDBJ databases">
        <authorList>
            <person name="Mah S.A."/>
            <person name="Swanson W.J."/>
            <person name="Moy G.W."/>
            <person name="Vacquier V.D."/>
        </authorList>
    </citation>
    <scope>NUCLEOTIDE SEQUENCE [LARGE SCALE GENOMIC DNA]</scope>
    <source>
        <strain evidence="9">124861</strain>
    </source>
</reference>
<feature type="transmembrane region" description="Helical" evidence="6">
    <location>
        <begin position="30"/>
        <end position="59"/>
    </location>
</feature>
<dbReference type="CDD" id="cd07731">
    <property type="entry name" value="ComA-like_MBL-fold"/>
    <property type="match status" value="1"/>
</dbReference>
<accession>A0A1X3DKQ0</accession>
<dbReference type="SMART" id="SM00849">
    <property type="entry name" value="Lactamase_B"/>
    <property type="match status" value="1"/>
</dbReference>
<dbReference type="RefSeq" id="WP_085358109.1">
    <property type="nucleotide sequence ID" value="NZ_MTAB01000003.1"/>
</dbReference>
<comment type="caution">
    <text evidence="8">The sequence shown here is derived from an EMBL/GenBank/DDBJ whole genome shotgun (WGS) entry which is preliminary data.</text>
</comment>
<feature type="transmembrane region" description="Helical" evidence="6">
    <location>
        <begin position="267"/>
        <end position="287"/>
    </location>
</feature>
<dbReference type="Pfam" id="PF03772">
    <property type="entry name" value="Competence"/>
    <property type="match status" value="1"/>
</dbReference>
<dbReference type="GO" id="GO:0005886">
    <property type="term" value="C:plasma membrane"/>
    <property type="evidence" value="ECO:0007669"/>
    <property type="project" value="UniProtKB-SubCell"/>
</dbReference>
<feature type="transmembrane region" description="Helical" evidence="6">
    <location>
        <begin position="329"/>
        <end position="349"/>
    </location>
</feature>
<dbReference type="InterPro" id="IPR035681">
    <property type="entry name" value="ComA-like_MBL"/>
</dbReference>
<dbReference type="Gene3D" id="3.60.15.10">
    <property type="entry name" value="Ribonuclease Z/Hydroxyacylglutathione hydrolase-like"/>
    <property type="match status" value="1"/>
</dbReference>
<feature type="transmembrane region" description="Helical" evidence="6">
    <location>
        <begin position="294"/>
        <end position="317"/>
    </location>
</feature>
<dbReference type="InterPro" id="IPR036866">
    <property type="entry name" value="RibonucZ/Hydroxyglut_hydro"/>
</dbReference>
<feature type="transmembrane region" description="Helical" evidence="6">
    <location>
        <begin position="399"/>
        <end position="422"/>
    </location>
</feature>
<dbReference type="NCBIfam" id="TIGR00361">
    <property type="entry name" value="ComEC_Rec2"/>
    <property type="match status" value="1"/>
</dbReference>
<gene>
    <name evidence="8" type="ORF">BV912_02155</name>
</gene>
<comment type="subcellular location">
    <subcellularLocation>
        <location evidence="1">Cell membrane</location>
        <topology evidence="1">Multi-pass membrane protein</topology>
    </subcellularLocation>
</comment>